<dbReference type="InterPro" id="IPR003598">
    <property type="entry name" value="Ig_sub2"/>
</dbReference>
<dbReference type="FunFam" id="2.60.40.10:FF:000032">
    <property type="entry name" value="palladin isoform X1"/>
    <property type="match status" value="1"/>
</dbReference>
<dbReference type="PANTHER" id="PTHR24416:SF600">
    <property type="entry name" value="PDGF- AND VEGF-RECEPTOR RELATED, ISOFORM J"/>
    <property type="match status" value="1"/>
</dbReference>
<dbReference type="PANTHER" id="PTHR24416">
    <property type="entry name" value="TYROSINE-PROTEIN KINASE RECEPTOR"/>
    <property type="match status" value="1"/>
</dbReference>
<evidence type="ECO:0000313" key="28">
    <source>
        <dbReference type="EMBL" id="CAH1160263.1"/>
    </source>
</evidence>
<feature type="domain" description="Ig-like" evidence="27">
    <location>
        <begin position="758"/>
        <end position="841"/>
    </location>
</feature>
<evidence type="ECO:0000256" key="21">
    <source>
        <dbReference type="PIRSR" id="PIRSR000615-4"/>
    </source>
</evidence>
<dbReference type="InterPro" id="IPR017441">
    <property type="entry name" value="Protein_kinase_ATP_BS"/>
</dbReference>
<evidence type="ECO:0000256" key="13">
    <source>
        <dbReference type="ARBA" id="ARBA00023157"/>
    </source>
</evidence>
<evidence type="ECO:0000256" key="5">
    <source>
        <dbReference type="ARBA" id="ARBA00022679"/>
    </source>
</evidence>
<keyword evidence="15" id="KW-0325">Glycoprotein</keyword>
<evidence type="ECO:0000256" key="4">
    <source>
        <dbReference type="ARBA" id="ARBA00022553"/>
    </source>
</evidence>
<dbReference type="GO" id="GO:0043235">
    <property type="term" value="C:receptor complex"/>
    <property type="evidence" value="ECO:0007669"/>
    <property type="project" value="TreeGrafter"/>
</dbReference>
<dbReference type="SUPFAM" id="SSF56112">
    <property type="entry name" value="Protein kinase-like (PK-like)"/>
    <property type="match status" value="1"/>
</dbReference>
<evidence type="ECO:0000256" key="6">
    <source>
        <dbReference type="ARBA" id="ARBA00022692"/>
    </source>
</evidence>
<dbReference type="PROSITE" id="PS00240">
    <property type="entry name" value="RECEPTOR_TYR_KIN_III"/>
    <property type="match status" value="1"/>
</dbReference>
<keyword evidence="14" id="KW-0675">Receptor</keyword>
<reference evidence="28" key="2">
    <citation type="submission" date="2022-10" db="EMBL/GenBank/DDBJ databases">
        <authorList>
            <consortium name="ENA_rothamsted_submissions"/>
            <consortium name="culmorum"/>
            <person name="King R."/>
        </authorList>
    </citation>
    <scope>NUCLEOTIDE SEQUENCE</scope>
</reference>
<dbReference type="CDD" id="cd00096">
    <property type="entry name" value="Ig"/>
    <property type="match status" value="1"/>
</dbReference>
<keyword evidence="4" id="KW-0597">Phosphoprotein</keyword>
<sequence length="1505" mass="171258">MEEGLIVFCLTFFCCGLLDISLGGASFNKPQILVNGSQEILEVNSNHSIFCQGNKPVQWKLPEITERYSVWTTFKMEETKPTSPYFQYGNRLYITNMTYPFVGFYYCQYKNAKEPEESSRIYIDVEEEETFEKPQILLVNGTEKVLEINGNDSFLCQGNRPVHWKHPKIEERYATWTTIKIEEVKPTNLHGRYGSRLYVTNMTFPFVGFYYCLYENVEDIERGSRIYLYVDDPENLSVTADIDDLDNGTVDIIYGRQYETVILPCRPTSPYVDVTLKEVGENGQVPQDVLLRDETVVHFNRFFGFITNKTAEISQKLYLCSFIRDSNTKTKGVQIISEKSKSSIATPFIKDNNNGHTTVGKNLSLTCSVYSEITIDFQWRGPHGPIDPQLFVNSDEKEYTSTLQIDKTELDDRGVYTCYVSDHQHHTSNSSIEIKIFGLEEHNLTMAEMNNKYYIETYAGKEDVKFTVFIWGHPHLHYTWSNNRNMTISNKKSGGKYDIEFKHNYLTLTINYINITDLGHYTLTGTNSYDKNTLDFFLNVTDKPSVTMETEPFHMLGKPGKVNCTASAHPAPIFQWGYKSCLRDDCILQQIESTIIEEWDVVFVSQVELNTSEPVGLLKCIAKNFIGSDESTIQYIVSDFENGFSMTGFDESVVFDESGRYASFAIGHPVKVKCGASKQKYKNIVWLLNGSPLKADDRFKITQSMTDYSYISYLEIEEVKYEDTGNYSCRVEEVKSSNGRSSFRKKTMRFFMEYPTKPKITGSDKKETIERNYPQEAELFCEVYGIPKPKIIWYKGGSEFDPDGSRILLKNGNQVLRFNQTSEQDEASYECSAQNEQGKVSKTWHLKIKNKGGSSLWYFVIIVVLFIICLVTVSCIVVKVRKEKRLQRELKLLGLANFEKGAVENINPELGLDDQAELLPYDKKWEFPIEQLKLGKQLGSGAFGVVMKGEAKHIVDGEPLTTVAVKMVKKNADHIYIKALASELKIMVHLGQHLNVVNLLGACTKNVVKKELLVIVEYCRYGNLQNYLLRHRDNFVHQVDPKNGKLNYSLGQDILDRTYSVSSNRSEIQSPLLKYAALAFSNKGNGPILPPSSSMGDYRAKQNSGGSDTTDMTAVSQSNEIVLSNNSIQPEWRSNYKGDYRGNVKPISTKDLVAWSFQVARGMDYLSSRKVLHGDLAARNILLSDDNIVKICDFGLAKTMYKNDNYKKRSDCPLPVKWMAIESIRDRIFSTQSDAWSFGIVLWELFSLARTPYPGMEADERLYHKLVDGYRMEAPEYAPKEIYDLMTDCWKSQPLERPSFSKLTERLGNLLEDTIKKYYIDLNDPYLAMNTKLIEDGKSDYLAMVSPPTFEALSSPHQLHDSSDDGYMSMNPGGIFSPRVTEGEIFDFNIPNRKPLSSEGGTGHELLPMLHVLSESDSETPLATPNQSPNPNGVSNPSYQLPPSITQEKTASSGEIVKSADNYVNMPQNKSMLRDKANVDEKKDKVVEHNYVNGDIRDWESVNAV</sequence>
<feature type="binding site" evidence="19">
    <location>
        <position position="966"/>
    </location>
    <ligand>
        <name>ATP</name>
        <dbReference type="ChEBI" id="CHEBI:30616"/>
    </ligand>
</feature>
<evidence type="ECO:0000256" key="24">
    <source>
        <dbReference type="SAM" id="Phobius"/>
    </source>
</evidence>
<feature type="binding site" evidence="19">
    <location>
        <position position="1179"/>
    </location>
    <ligand>
        <name>ATP</name>
        <dbReference type="ChEBI" id="CHEBI:30616"/>
    </ligand>
</feature>
<dbReference type="InterPro" id="IPR003599">
    <property type="entry name" value="Ig_sub"/>
</dbReference>
<evidence type="ECO:0000256" key="15">
    <source>
        <dbReference type="ARBA" id="ARBA00023180"/>
    </source>
</evidence>
<dbReference type="GO" id="GO:0005524">
    <property type="term" value="F:ATP binding"/>
    <property type="evidence" value="ECO:0007669"/>
    <property type="project" value="UniProtKB-UniRule"/>
</dbReference>
<evidence type="ECO:0000256" key="17">
    <source>
        <dbReference type="ARBA" id="ARBA00051243"/>
    </source>
</evidence>
<evidence type="ECO:0000256" key="12">
    <source>
        <dbReference type="ARBA" id="ARBA00023137"/>
    </source>
</evidence>
<dbReference type="InterPro" id="IPR000719">
    <property type="entry name" value="Prot_kinase_dom"/>
</dbReference>
<dbReference type="Pfam" id="PF07679">
    <property type="entry name" value="I-set"/>
    <property type="match status" value="4"/>
</dbReference>
<feature type="binding site" evidence="20">
    <location>
        <position position="1193"/>
    </location>
    <ligand>
        <name>Mg(2+)</name>
        <dbReference type="ChEBI" id="CHEBI:18420"/>
    </ligand>
</feature>
<dbReference type="InterPro" id="IPR008266">
    <property type="entry name" value="Tyr_kinase_AS"/>
</dbReference>
<evidence type="ECO:0000256" key="1">
    <source>
        <dbReference type="ARBA" id="ARBA00004251"/>
    </source>
</evidence>
<evidence type="ECO:0000259" key="27">
    <source>
        <dbReference type="PROSITE" id="PS50835"/>
    </source>
</evidence>
<dbReference type="GO" id="GO:0005886">
    <property type="term" value="C:plasma membrane"/>
    <property type="evidence" value="ECO:0007669"/>
    <property type="project" value="UniProtKB-SubCell"/>
</dbReference>
<dbReference type="PROSITE" id="PS50011">
    <property type="entry name" value="PROTEIN_KINASE_DOM"/>
    <property type="match status" value="1"/>
</dbReference>
<feature type="binding site" evidence="20">
    <location>
        <position position="1180"/>
    </location>
    <ligand>
        <name>Mg(2+)</name>
        <dbReference type="ChEBI" id="CHEBI:18420"/>
    </ligand>
</feature>
<keyword evidence="8" id="KW-0418">Kinase</keyword>
<evidence type="ECO:0000256" key="25">
    <source>
        <dbReference type="SAM" id="SignalP"/>
    </source>
</evidence>
<keyword evidence="13" id="KW-1015">Disulfide bond</keyword>
<dbReference type="EC" id="2.7.10.1" evidence="2"/>
<keyword evidence="3" id="KW-1003">Cell membrane</keyword>
<keyword evidence="6 24" id="KW-0812">Transmembrane</keyword>
<keyword evidence="20" id="KW-0460">Magnesium</keyword>
<evidence type="ECO:0000256" key="8">
    <source>
        <dbReference type="ARBA" id="ARBA00022777"/>
    </source>
</evidence>
<comment type="catalytic activity">
    <reaction evidence="17">
        <text>L-tyrosyl-[protein] + ATP = O-phospho-L-tyrosyl-[protein] + ADP + H(+)</text>
        <dbReference type="Rhea" id="RHEA:10596"/>
        <dbReference type="Rhea" id="RHEA-COMP:10136"/>
        <dbReference type="Rhea" id="RHEA-COMP:20101"/>
        <dbReference type="ChEBI" id="CHEBI:15378"/>
        <dbReference type="ChEBI" id="CHEBI:30616"/>
        <dbReference type="ChEBI" id="CHEBI:46858"/>
        <dbReference type="ChEBI" id="CHEBI:61978"/>
        <dbReference type="ChEBI" id="CHEBI:456216"/>
        <dbReference type="EC" id="2.7.10.1"/>
    </reaction>
</comment>
<dbReference type="PIRSF" id="PIRSF000615">
    <property type="entry name" value="TyrPK_CSF1-R"/>
    <property type="match status" value="1"/>
</dbReference>
<feature type="region of interest" description="Disordered" evidence="23">
    <location>
        <begin position="1091"/>
        <end position="1112"/>
    </location>
</feature>
<evidence type="ECO:0000256" key="18">
    <source>
        <dbReference type="PIRSR" id="PIRSR000615-1"/>
    </source>
</evidence>
<feature type="binding site" evidence="22">
    <location>
        <position position="970"/>
    </location>
    <ligand>
        <name>ATP</name>
        <dbReference type="ChEBI" id="CHEBI:30616"/>
    </ligand>
</feature>
<feature type="transmembrane region" description="Helical" evidence="24">
    <location>
        <begin position="856"/>
        <end position="878"/>
    </location>
</feature>
<dbReference type="OrthoDB" id="3256376at2759"/>
<evidence type="ECO:0000256" key="22">
    <source>
        <dbReference type="PROSITE-ProRule" id="PRU10141"/>
    </source>
</evidence>
<feature type="domain" description="Ig-like" evidence="27">
    <location>
        <begin position="347"/>
        <end position="435"/>
    </location>
</feature>
<proteinExistence type="predicted"/>
<evidence type="ECO:0000256" key="23">
    <source>
        <dbReference type="SAM" id="MobiDB-lite"/>
    </source>
</evidence>
<dbReference type="SUPFAM" id="SSF48726">
    <property type="entry name" value="Immunoglobulin"/>
    <property type="match status" value="4"/>
</dbReference>
<dbReference type="Pfam" id="PF07714">
    <property type="entry name" value="PK_Tyr_Ser-Thr"/>
    <property type="match status" value="1"/>
</dbReference>
<dbReference type="FunFam" id="3.30.200.20:FF:000384">
    <property type="entry name" value="Receptor protein-tyrosine kinase"/>
    <property type="match status" value="1"/>
</dbReference>
<evidence type="ECO:0000256" key="2">
    <source>
        <dbReference type="ARBA" id="ARBA00011902"/>
    </source>
</evidence>
<feature type="binding site" evidence="19">
    <location>
        <begin position="939"/>
        <end position="946"/>
    </location>
    <ligand>
        <name>ATP</name>
        <dbReference type="ChEBI" id="CHEBI:30616"/>
    </ligand>
</feature>
<dbReference type="GO" id="GO:0004714">
    <property type="term" value="F:transmembrane receptor protein tyrosine kinase activity"/>
    <property type="evidence" value="ECO:0007669"/>
    <property type="project" value="UniProtKB-EC"/>
</dbReference>
<evidence type="ECO:0000256" key="19">
    <source>
        <dbReference type="PIRSR" id="PIRSR000615-2"/>
    </source>
</evidence>
<dbReference type="PROSITE" id="PS00109">
    <property type="entry name" value="PROTEIN_KINASE_TYR"/>
    <property type="match status" value="1"/>
</dbReference>
<dbReference type="PRINTS" id="PR01832">
    <property type="entry name" value="VEGFRECEPTOR"/>
</dbReference>
<evidence type="ECO:0000256" key="16">
    <source>
        <dbReference type="ARBA" id="ARBA00023319"/>
    </source>
</evidence>
<reference evidence="28" key="1">
    <citation type="submission" date="2022-01" db="EMBL/GenBank/DDBJ databases">
        <authorList>
            <person name="King R."/>
        </authorList>
    </citation>
    <scope>NUCLEOTIDE SEQUENCE</scope>
</reference>
<organism evidence="28 29">
    <name type="scientific">Phaedon cochleariae</name>
    <name type="common">Mustard beetle</name>
    <dbReference type="NCBI Taxonomy" id="80249"/>
    <lineage>
        <taxon>Eukaryota</taxon>
        <taxon>Metazoa</taxon>
        <taxon>Ecdysozoa</taxon>
        <taxon>Arthropoda</taxon>
        <taxon>Hexapoda</taxon>
        <taxon>Insecta</taxon>
        <taxon>Pterygota</taxon>
        <taxon>Neoptera</taxon>
        <taxon>Endopterygota</taxon>
        <taxon>Coleoptera</taxon>
        <taxon>Polyphaga</taxon>
        <taxon>Cucujiformia</taxon>
        <taxon>Chrysomeloidea</taxon>
        <taxon>Chrysomelidae</taxon>
        <taxon>Chrysomelinae</taxon>
        <taxon>Chrysomelini</taxon>
        <taxon>Phaedon</taxon>
    </lineage>
</organism>
<dbReference type="InterPro" id="IPR001245">
    <property type="entry name" value="Ser-Thr/Tyr_kinase_cat_dom"/>
</dbReference>
<comment type="subcellular location">
    <subcellularLocation>
        <location evidence="1">Cell membrane</location>
        <topology evidence="1">Single-pass type I membrane protein</topology>
    </subcellularLocation>
</comment>
<keyword evidence="9 19" id="KW-0067">ATP-binding</keyword>
<dbReference type="SMART" id="SM00408">
    <property type="entry name" value="IGc2"/>
    <property type="match status" value="3"/>
</dbReference>
<dbReference type="InterPro" id="IPR050122">
    <property type="entry name" value="RTK"/>
</dbReference>
<dbReference type="PROSITE" id="PS00107">
    <property type="entry name" value="PROTEIN_KINASE_ATP"/>
    <property type="match status" value="1"/>
</dbReference>
<dbReference type="GO" id="GO:0046872">
    <property type="term" value="F:metal ion binding"/>
    <property type="evidence" value="ECO:0007669"/>
    <property type="project" value="UniProtKB-KW"/>
</dbReference>
<feature type="site" description="Important for interaction with phosphotyrosine-binding proteins" evidence="21">
    <location>
        <position position="1319"/>
    </location>
</feature>
<dbReference type="Gene3D" id="3.30.200.20">
    <property type="entry name" value="Phosphorylase Kinase, domain 1"/>
    <property type="match status" value="1"/>
</dbReference>
<keyword evidence="29" id="KW-1185">Reference proteome</keyword>
<dbReference type="GO" id="GO:0007169">
    <property type="term" value="P:cell surface receptor protein tyrosine kinase signaling pathway"/>
    <property type="evidence" value="ECO:0007669"/>
    <property type="project" value="InterPro"/>
</dbReference>
<evidence type="ECO:0000256" key="7">
    <source>
        <dbReference type="ARBA" id="ARBA00022741"/>
    </source>
</evidence>
<evidence type="ECO:0000259" key="26">
    <source>
        <dbReference type="PROSITE" id="PS50011"/>
    </source>
</evidence>
<evidence type="ECO:0000256" key="20">
    <source>
        <dbReference type="PIRSR" id="PIRSR000615-3"/>
    </source>
</evidence>
<keyword evidence="20" id="KW-0479">Metal-binding</keyword>
<evidence type="ECO:0000256" key="3">
    <source>
        <dbReference type="ARBA" id="ARBA00022475"/>
    </source>
</evidence>
<evidence type="ECO:0000313" key="29">
    <source>
        <dbReference type="Proteomes" id="UP001153737"/>
    </source>
</evidence>
<dbReference type="Gene3D" id="1.10.510.10">
    <property type="entry name" value="Transferase(Phosphotransferase) domain 1"/>
    <property type="match status" value="1"/>
</dbReference>
<feature type="domain" description="Ig-like" evidence="27">
    <location>
        <begin position="667"/>
        <end position="747"/>
    </location>
</feature>
<dbReference type="SMART" id="SM00409">
    <property type="entry name" value="IG"/>
    <property type="match status" value="6"/>
</dbReference>
<dbReference type="InterPro" id="IPR001824">
    <property type="entry name" value="Tyr_kinase_rcpt_3_CS"/>
</dbReference>
<feature type="signal peptide" evidence="25">
    <location>
        <begin position="1"/>
        <end position="25"/>
    </location>
</feature>
<accession>A0A9P0DTG4</accession>
<dbReference type="InterPro" id="IPR011009">
    <property type="entry name" value="Kinase-like_dom_sf"/>
</dbReference>
<dbReference type="Gene3D" id="2.60.40.10">
    <property type="entry name" value="Immunoglobulins"/>
    <property type="match status" value="8"/>
</dbReference>
<gene>
    <name evidence="28" type="ORF">PHAECO_LOCUS7014</name>
</gene>
<feature type="chain" id="PRO_5040392954" description="receptor protein-tyrosine kinase" evidence="25">
    <location>
        <begin position="26"/>
        <end position="1505"/>
    </location>
</feature>
<name>A0A9P0DTG4_PHACE</name>
<dbReference type="PROSITE" id="PS50835">
    <property type="entry name" value="IG_LIKE"/>
    <property type="match status" value="3"/>
</dbReference>
<dbReference type="InterPro" id="IPR013098">
    <property type="entry name" value="Ig_I-set"/>
</dbReference>
<keyword evidence="7 19" id="KW-0547">Nucleotide-binding</keyword>
<keyword evidence="11 24" id="KW-0472">Membrane</keyword>
<feature type="region of interest" description="Disordered" evidence="23">
    <location>
        <begin position="1416"/>
        <end position="1452"/>
    </location>
</feature>
<dbReference type="FunFam" id="1.10.510.10:FF:000373">
    <property type="entry name" value="Receptor protein-tyrosine kinase"/>
    <property type="match status" value="1"/>
</dbReference>
<keyword evidence="5" id="KW-0808">Transferase</keyword>
<feature type="active site" description="Proton acceptor" evidence="18">
    <location>
        <position position="1175"/>
    </location>
</feature>
<dbReference type="InterPro" id="IPR036179">
    <property type="entry name" value="Ig-like_dom_sf"/>
</dbReference>
<dbReference type="InterPro" id="IPR007110">
    <property type="entry name" value="Ig-like_dom"/>
</dbReference>
<keyword evidence="12" id="KW-0829">Tyrosine-protein kinase</keyword>
<evidence type="ECO:0000256" key="9">
    <source>
        <dbReference type="ARBA" id="ARBA00022840"/>
    </source>
</evidence>
<evidence type="ECO:0000256" key="14">
    <source>
        <dbReference type="ARBA" id="ARBA00023170"/>
    </source>
</evidence>
<keyword evidence="16" id="KW-0393">Immunoglobulin domain</keyword>
<evidence type="ECO:0000256" key="10">
    <source>
        <dbReference type="ARBA" id="ARBA00022989"/>
    </source>
</evidence>
<feature type="compositionally biased region" description="Polar residues" evidence="23">
    <location>
        <begin position="1419"/>
        <end position="1452"/>
    </location>
</feature>
<dbReference type="InterPro" id="IPR013783">
    <property type="entry name" value="Ig-like_fold"/>
</dbReference>
<feature type="domain" description="Protein kinase" evidence="26">
    <location>
        <begin position="932"/>
        <end position="1327"/>
    </location>
</feature>
<protein>
    <recommendedName>
        <fullName evidence="2">receptor protein-tyrosine kinase</fullName>
        <ecNumber evidence="2">2.7.10.1</ecNumber>
    </recommendedName>
</protein>
<keyword evidence="10 24" id="KW-1133">Transmembrane helix</keyword>
<dbReference type="Proteomes" id="UP001153737">
    <property type="component" value="Chromosome 3"/>
</dbReference>
<dbReference type="EMBL" id="OU896709">
    <property type="protein sequence ID" value="CAH1160263.1"/>
    <property type="molecule type" value="Genomic_DNA"/>
</dbReference>
<keyword evidence="25" id="KW-0732">Signal</keyword>
<evidence type="ECO:0000256" key="11">
    <source>
        <dbReference type="ARBA" id="ARBA00023136"/>
    </source>
</evidence>